<evidence type="ECO:0000313" key="3">
    <source>
        <dbReference type="EMBL" id="KYN14800.1"/>
    </source>
</evidence>
<dbReference type="Pfam" id="PF13837">
    <property type="entry name" value="Myb_DNA-bind_4"/>
    <property type="match status" value="1"/>
</dbReference>
<dbReference type="InterPro" id="IPR044822">
    <property type="entry name" value="Myb_DNA-bind_4"/>
</dbReference>
<dbReference type="Gene3D" id="1.10.10.60">
    <property type="entry name" value="Homeodomain-like"/>
    <property type="match status" value="1"/>
</dbReference>
<dbReference type="EMBL" id="KQ980654">
    <property type="protein sequence ID" value="KYN14800.1"/>
    <property type="molecule type" value="Genomic_DNA"/>
</dbReference>
<evidence type="ECO:0000313" key="4">
    <source>
        <dbReference type="Proteomes" id="UP000078492"/>
    </source>
</evidence>
<evidence type="ECO:0000256" key="1">
    <source>
        <dbReference type="SAM" id="MobiDB-lite"/>
    </source>
</evidence>
<gene>
    <name evidence="3" type="ORF">ALC57_12992</name>
</gene>
<feature type="compositionally biased region" description="Polar residues" evidence="1">
    <location>
        <begin position="124"/>
        <end position="140"/>
    </location>
</feature>
<organism evidence="3 4">
    <name type="scientific">Trachymyrmex cornetzi</name>
    <dbReference type="NCBI Taxonomy" id="471704"/>
    <lineage>
        <taxon>Eukaryota</taxon>
        <taxon>Metazoa</taxon>
        <taxon>Ecdysozoa</taxon>
        <taxon>Arthropoda</taxon>
        <taxon>Hexapoda</taxon>
        <taxon>Insecta</taxon>
        <taxon>Pterygota</taxon>
        <taxon>Neoptera</taxon>
        <taxon>Endopterygota</taxon>
        <taxon>Hymenoptera</taxon>
        <taxon>Apocrita</taxon>
        <taxon>Aculeata</taxon>
        <taxon>Formicoidea</taxon>
        <taxon>Formicidae</taxon>
        <taxon>Myrmicinae</taxon>
        <taxon>Trachymyrmex</taxon>
    </lineage>
</organism>
<name>A0A151J0K6_9HYME</name>
<evidence type="ECO:0000259" key="2">
    <source>
        <dbReference type="Pfam" id="PF13837"/>
    </source>
</evidence>
<feature type="domain" description="Myb/SANT-like DNA-binding" evidence="2">
    <location>
        <begin position="11"/>
        <end position="100"/>
    </location>
</feature>
<sequence>MIFSDAAKNFMWPDNAVYLLLELYKEKEEMFNTSFKKHNILWKEIAASMMETSNTYNVTGQQCSNKLSGLKRTYRNIIDQNKKSGNGRNSWEFYSIMDSIFGKKASTKPPVEASSDGPLPPTPSTSNIYTSTSTPEVQNSTRKRKVESILENFIVNIREEREIVKKRIENNEIRQQSREAKYDEERRDRLKMHITKKWKYLNL</sequence>
<keyword evidence="4" id="KW-1185">Reference proteome</keyword>
<dbReference type="AlphaFoldDB" id="A0A151J0K6"/>
<feature type="region of interest" description="Disordered" evidence="1">
    <location>
        <begin position="106"/>
        <end position="143"/>
    </location>
</feature>
<dbReference type="Proteomes" id="UP000078492">
    <property type="component" value="Unassembled WGS sequence"/>
</dbReference>
<dbReference type="PANTHER" id="PTHR47595:SF1">
    <property type="entry name" value="MYB_SANT-LIKE DNA-BINDING DOMAIN-CONTAINING PROTEIN"/>
    <property type="match status" value="1"/>
</dbReference>
<accession>A0A151J0K6</accession>
<protein>
    <recommendedName>
        <fullName evidence="2">Myb/SANT-like DNA-binding domain-containing protein</fullName>
    </recommendedName>
</protein>
<proteinExistence type="predicted"/>
<dbReference type="PANTHER" id="PTHR47595">
    <property type="entry name" value="HEAT SHOCK 70 KDA PROTEIN 14"/>
    <property type="match status" value="1"/>
</dbReference>
<reference evidence="3 4" key="1">
    <citation type="submission" date="2015-09" db="EMBL/GenBank/DDBJ databases">
        <title>Trachymyrmex cornetzi WGS genome.</title>
        <authorList>
            <person name="Nygaard S."/>
            <person name="Hu H."/>
            <person name="Boomsma J."/>
            <person name="Zhang G."/>
        </authorList>
    </citation>
    <scope>NUCLEOTIDE SEQUENCE [LARGE SCALE GENOMIC DNA]</scope>
    <source>
        <strain evidence="3">Tcor2-1</strain>
        <tissue evidence="3">Whole body</tissue>
    </source>
</reference>